<keyword evidence="2" id="KW-0285">Flavoprotein</keyword>
<dbReference type="Gene3D" id="3.50.50.60">
    <property type="entry name" value="FAD/NAD(P)-binding domain"/>
    <property type="match status" value="2"/>
</dbReference>
<comment type="cofactor">
    <cofactor evidence="1">
        <name>FAD</name>
        <dbReference type="ChEBI" id="CHEBI:57692"/>
    </cofactor>
</comment>
<protein>
    <recommendedName>
        <fullName evidence="9">Pyridine nucleotide-disulfide oxidoreductase</fullName>
    </recommendedName>
</protein>
<dbReference type="InterPro" id="IPR036188">
    <property type="entry name" value="FAD/NAD-bd_sf"/>
</dbReference>
<evidence type="ECO:0000256" key="3">
    <source>
        <dbReference type="ARBA" id="ARBA00022827"/>
    </source>
</evidence>
<dbReference type="Pfam" id="PF14759">
    <property type="entry name" value="Reductase_C"/>
    <property type="match status" value="1"/>
</dbReference>
<evidence type="ECO:0000259" key="6">
    <source>
        <dbReference type="Pfam" id="PF14759"/>
    </source>
</evidence>
<dbReference type="PANTHER" id="PTHR43557:SF2">
    <property type="entry name" value="RIESKE DOMAIN-CONTAINING PROTEIN-RELATED"/>
    <property type="match status" value="1"/>
</dbReference>
<evidence type="ECO:0000313" key="8">
    <source>
        <dbReference type="Proteomes" id="UP000277921"/>
    </source>
</evidence>
<dbReference type="RefSeq" id="WP_124580106.1">
    <property type="nucleotide sequence ID" value="NZ_QTQV01000009.1"/>
</dbReference>
<evidence type="ECO:0000256" key="1">
    <source>
        <dbReference type="ARBA" id="ARBA00001974"/>
    </source>
</evidence>
<dbReference type="InterPro" id="IPR050446">
    <property type="entry name" value="FAD-oxidoreductase/Apoptosis"/>
</dbReference>
<dbReference type="InterPro" id="IPR023753">
    <property type="entry name" value="FAD/NAD-binding_dom"/>
</dbReference>
<feature type="domain" description="Reductase C-terminal" evidence="6">
    <location>
        <begin position="320"/>
        <end position="397"/>
    </location>
</feature>
<reference evidence="7 8" key="1">
    <citation type="submission" date="2018-08" db="EMBL/GenBank/DDBJ databases">
        <title>Comparative analysis of Burkholderia isolates from Puerto Rico.</title>
        <authorList>
            <person name="Hall C."/>
            <person name="Sahl J."/>
            <person name="Wagner D."/>
        </authorList>
    </citation>
    <scope>NUCLEOTIDE SEQUENCE [LARGE SCALE GENOMIC DNA]</scope>
    <source>
        <strain evidence="7 8">Bp9025</strain>
    </source>
</reference>
<dbReference type="SUPFAM" id="SSF51905">
    <property type="entry name" value="FAD/NAD(P)-binding domain"/>
    <property type="match status" value="2"/>
</dbReference>
<keyword evidence="4" id="KW-0560">Oxidoreductase</keyword>
<dbReference type="GO" id="GO:0005737">
    <property type="term" value="C:cytoplasm"/>
    <property type="evidence" value="ECO:0007669"/>
    <property type="project" value="TreeGrafter"/>
</dbReference>
<sequence>MRRRLLIVGGSYAACELASSARENGYGEQIVIVSDESELPYHRPPLSKAFLKGEVENPLAIKADAFYTSNHIDVELGVRVVGIEREGKQAVLSNGARVPFDTLALAVGARARSLPLAGADLGNVHYLRSASDARTLRAAAASAVNIVIIGAGFIGLEVASALAAPERRITVVEATDRILARAVAPEISGFLAAAHARHGVTLSVAGEIESLVGEKGVVRRVVLKDGRVIDADIVIVGIGSIPNTELAEQIGLRCRNGIAVDSQSRTDVADVFAMGDCAVFGGAFNTNGARLESVQNAIDQSRVAGSTIAGVDKHYESIPWFWSDQYDLKLQMAGLASGATDRVVRHGSDSEMSVFHFRDDVCISVESVNRPREHMSARRLLPAGVTRARLQEVDFDIAALMKR</sequence>
<evidence type="ECO:0000259" key="5">
    <source>
        <dbReference type="Pfam" id="PF07992"/>
    </source>
</evidence>
<evidence type="ECO:0000256" key="2">
    <source>
        <dbReference type="ARBA" id="ARBA00022630"/>
    </source>
</evidence>
<gene>
    <name evidence="7" type="ORF">DF051_17710</name>
</gene>
<name>A0A3N8PTP2_9BURK</name>
<dbReference type="Pfam" id="PF07992">
    <property type="entry name" value="Pyr_redox_2"/>
    <property type="match status" value="1"/>
</dbReference>
<feature type="domain" description="FAD/NAD(P)-binding" evidence="5">
    <location>
        <begin position="4"/>
        <end position="300"/>
    </location>
</feature>
<dbReference type="InterPro" id="IPR028202">
    <property type="entry name" value="Reductase_C"/>
</dbReference>
<proteinExistence type="predicted"/>
<evidence type="ECO:0000256" key="4">
    <source>
        <dbReference type="ARBA" id="ARBA00023002"/>
    </source>
</evidence>
<dbReference type="Gene3D" id="3.30.390.30">
    <property type="match status" value="1"/>
</dbReference>
<dbReference type="InterPro" id="IPR016156">
    <property type="entry name" value="FAD/NAD-linked_Rdtase_dimer_sf"/>
</dbReference>
<dbReference type="EMBL" id="QTQV01000009">
    <property type="protein sequence ID" value="RQT14982.1"/>
    <property type="molecule type" value="Genomic_DNA"/>
</dbReference>
<dbReference type="SUPFAM" id="SSF55424">
    <property type="entry name" value="FAD/NAD-linked reductases, dimerisation (C-terminal) domain"/>
    <property type="match status" value="1"/>
</dbReference>
<organism evidence="7 8">
    <name type="scientific">Burkholderia contaminans</name>
    <dbReference type="NCBI Taxonomy" id="488447"/>
    <lineage>
        <taxon>Bacteria</taxon>
        <taxon>Pseudomonadati</taxon>
        <taxon>Pseudomonadota</taxon>
        <taxon>Betaproteobacteria</taxon>
        <taxon>Burkholderiales</taxon>
        <taxon>Burkholderiaceae</taxon>
        <taxon>Burkholderia</taxon>
        <taxon>Burkholderia cepacia complex</taxon>
    </lineage>
</organism>
<accession>A0A3N8PTP2</accession>
<dbReference type="PRINTS" id="PR00368">
    <property type="entry name" value="FADPNR"/>
</dbReference>
<evidence type="ECO:0000313" key="7">
    <source>
        <dbReference type="EMBL" id="RQT14982.1"/>
    </source>
</evidence>
<dbReference type="Proteomes" id="UP000277921">
    <property type="component" value="Unassembled WGS sequence"/>
</dbReference>
<dbReference type="GO" id="GO:0016651">
    <property type="term" value="F:oxidoreductase activity, acting on NAD(P)H"/>
    <property type="evidence" value="ECO:0007669"/>
    <property type="project" value="TreeGrafter"/>
</dbReference>
<dbReference type="PANTHER" id="PTHR43557">
    <property type="entry name" value="APOPTOSIS-INDUCING FACTOR 1"/>
    <property type="match status" value="1"/>
</dbReference>
<dbReference type="AlphaFoldDB" id="A0A3N8PTP2"/>
<evidence type="ECO:0008006" key="9">
    <source>
        <dbReference type="Google" id="ProtNLM"/>
    </source>
</evidence>
<keyword evidence="3" id="KW-0274">FAD</keyword>
<dbReference type="PRINTS" id="PR00411">
    <property type="entry name" value="PNDRDTASEI"/>
</dbReference>
<comment type="caution">
    <text evidence="7">The sequence shown here is derived from an EMBL/GenBank/DDBJ whole genome shotgun (WGS) entry which is preliminary data.</text>
</comment>